<dbReference type="EMBL" id="NESQ01000207">
    <property type="protein sequence ID" value="PUU76019.1"/>
    <property type="molecule type" value="Genomic_DNA"/>
</dbReference>
<dbReference type="AlphaFoldDB" id="A0A2T6ZKJ2"/>
<evidence type="ECO:0000313" key="2">
    <source>
        <dbReference type="Proteomes" id="UP000244722"/>
    </source>
</evidence>
<protein>
    <submittedName>
        <fullName evidence="1">Uncharacterized protein</fullName>
    </submittedName>
</protein>
<organism evidence="1 2">
    <name type="scientific">Tuber borchii</name>
    <name type="common">White truffle</name>
    <dbReference type="NCBI Taxonomy" id="42251"/>
    <lineage>
        <taxon>Eukaryota</taxon>
        <taxon>Fungi</taxon>
        <taxon>Dikarya</taxon>
        <taxon>Ascomycota</taxon>
        <taxon>Pezizomycotina</taxon>
        <taxon>Pezizomycetes</taxon>
        <taxon>Pezizales</taxon>
        <taxon>Tuberaceae</taxon>
        <taxon>Tuber</taxon>
    </lineage>
</organism>
<keyword evidence="2" id="KW-1185">Reference proteome</keyword>
<gene>
    <name evidence="1" type="ORF">B9Z19DRAFT_290114</name>
</gene>
<evidence type="ECO:0000313" key="1">
    <source>
        <dbReference type="EMBL" id="PUU76019.1"/>
    </source>
</evidence>
<dbReference type="OrthoDB" id="5330919at2759"/>
<comment type="caution">
    <text evidence="1">The sequence shown here is derived from an EMBL/GenBank/DDBJ whole genome shotgun (WGS) entry which is preliminary data.</text>
</comment>
<dbReference type="Proteomes" id="UP000244722">
    <property type="component" value="Unassembled WGS sequence"/>
</dbReference>
<proteinExistence type="predicted"/>
<accession>A0A2T6ZKJ2</accession>
<sequence length="238" mass="27453">MIPQYAYDDESTIYLRRTARLPTTSSTAKGDTIGHVYKFHTSESMFDFQKALTSERVYQHLVKRVASVKFKRSSENGTHSYHDVCLQLWHENPPADALFTDVASGGSGSFLTCFLTDDITLEHEDHDLKLMLVPTKYGGYSWKSPKPWKSPKTVKAAIRGSESRKGGFRLDKDKISPDDQDSFENFSYIHINFRDLEYLNKFKKLWNKMMAMRRTERERISGVRDKLKEAIRAPLAVN</sequence>
<name>A0A2T6ZKJ2_TUBBO</name>
<reference evidence="1 2" key="1">
    <citation type="submission" date="2017-04" db="EMBL/GenBank/DDBJ databases">
        <title>Draft genome sequence of Tuber borchii Vittad., a whitish edible truffle.</title>
        <authorList>
            <consortium name="DOE Joint Genome Institute"/>
            <person name="Murat C."/>
            <person name="Kuo A."/>
            <person name="Barry K.W."/>
            <person name="Clum A."/>
            <person name="Dockter R.B."/>
            <person name="Fauchery L."/>
            <person name="Iotti M."/>
            <person name="Kohler A."/>
            <person name="Labutti K."/>
            <person name="Lindquist E.A."/>
            <person name="Lipzen A."/>
            <person name="Ohm R.A."/>
            <person name="Wang M."/>
            <person name="Grigoriev I.V."/>
            <person name="Zambonelli A."/>
            <person name="Martin F.M."/>
        </authorList>
    </citation>
    <scope>NUCLEOTIDE SEQUENCE [LARGE SCALE GENOMIC DNA]</scope>
    <source>
        <strain evidence="1 2">Tbo3840</strain>
    </source>
</reference>